<feature type="region of interest" description="Disordered" evidence="2">
    <location>
        <begin position="244"/>
        <end position="271"/>
    </location>
</feature>
<protein>
    <submittedName>
        <fullName evidence="3">Uncharacterized protein</fullName>
    </submittedName>
</protein>
<comment type="caution">
    <text evidence="3">The sequence shown here is derived from an EMBL/GenBank/DDBJ whole genome shotgun (WGS) entry which is preliminary data.</text>
</comment>
<gene>
    <name evidence="3" type="ORF">Acr_07g0012730</name>
</gene>
<keyword evidence="1" id="KW-0175">Coiled coil</keyword>
<feature type="coiled-coil region" evidence="1">
    <location>
        <begin position="411"/>
        <end position="438"/>
    </location>
</feature>
<feature type="region of interest" description="Disordered" evidence="2">
    <location>
        <begin position="25"/>
        <end position="50"/>
    </location>
</feature>
<evidence type="ECO:0000256" key="2">
    <source>
        <dbReference type="SAM" id="MobiDB-lite"/>
    </source>
</evidence>
<reference evidence="3 4" key="1">
    <citation type="submission" date="2019-07" db="EMBL/GenBank/DDBJ databases">
        <title>De Novo Assembly of kiwifruit Actinidia rufa.</title>
        <authorList>
            <person name="Sugita-Konishi S."/>
            <person name="Sato K."/>
            <person name="Mori E."/>
            <person name="Abe Y."/>
            <person name="Kisaki G."/>
            <person name="Hamano K."/>
            <person name="Suezawa K."/>
            <person name="Otani M."/>
            <person name="Fukuda T."/>
            <person name="Manabe T."/>
            <person name="Gomi K."/>
            <person name="Tabuchi M."/>
            <person name="Akimitsu K."/>
            <person name="Kataoka I."/>
        </authorList>
    </citation>
    <scope>NUCLEOTIDE SEQUENCE [LARGE SCALE GENOMIC DNA]</scope>
    <source>
        <strain evidence="4">cv. Fuchu</strain>
    </source>
</reference>
<dbReference type="AlphaFoldDB" id="A0A7J0EZL9"/>
<dbReference type="Proteomes" id="UP000585474">
    <property type="component" value="Unassembled WGS sequence"/>
</dbReference>
<feature type="compositionally biased region" description="Low complexity" evidence="2">
    <location>
        <begin position="255"/>
        <end position="264"/>
    </location>
</feature>
<organism evidence="3 4">
    <name type="scientific">Actinidia rufa</name>
    <dbReference type="NCBI Taxonomy" id="165716"/>
    <lineage>
        <taxon>Eukaryota</taxon>
        <taxon>Viridiplantae</taxon>
        <taxon>Streptophyta</taxon>
        <taxon>Embryophyta</taxon>
        <taxon>Tracheophyta</taxon>
        <taxon>Spermatophyta</taxon>
        <taxon>Magnoliopsida</taxon>
        <taxon>eudicotyledons</taxon>
        <taxon>Gunneridae</taxon>
        <taxon>Pentapetalae</taxon>
        <taxon>asterids</taxon>
        <taxon>Ericales</taxon>
        <taxon>Actinidiaceae</taxon>
        <taxon>Actinidia</taxon>
    </lineage>
</organism>
<evidence type="ECO:0000256" key="1">
    <source>
        <dbReference type="SAM" id="Coils"/>
    </source>
</evidence>
<sequence length="449" mass="48899">MPYKIELGDFENSLPSWVSKHLGETSITDKVNQHPHPPSPPEESSPREKLSKIEVSSFLATELNIMTQGDLDRLQETYSFPLGIRMRIPGNSETILSTGDGEVAFYEAVFSVGPGSESGWLYFKARLGKHILKGASNNVKGWKKRFFFISRDDWEFHPSIPRKEGVVQVPRSWGSPSKQCNKVSALSETKDERFCRVFEKIGEGGHFKIPVNLDLRTQIFHPQPSRMSSSGGGTVKGDIGGGAVIFAGDTSPAPSSSSSSSDSRLGSRSDSRLSLELRSDAMSKRIKLSQLAKAASLPEAMKTKTSSGTHVVPTPLPILGECSAAKSVPGEALGPHASVMASAVTAEKILAGMILPADKEKVEKLTFDQVVTKFLHVLGEHEMVRAQNWAIELEGALVEASAKEKKVAEKVKARNKEVARLESQVAELKKSQNLAKGKIIAAFKESEDF</sequence>
<accession>A0A7J0EZL9</accession>
<name>A0A7J0EZL9_9ERIC</name>
<proteinExistence type="predicted"/>
<evidence type="ECO:0000313" key="3">
    <source>
        <dbReference type="EMBL" id="GFY91077.1"/>
    </source>
</evidence>
<evidence type="ECO:0000313" key="4">
    <source>
        <dbReference type="Proteomes" id="UP000585474"/>
    </source>
</evidence>
<keyword evidence="4" id="KW-1185">Reference proteome</keyword>
<dbReference type="EMBL" id="BJWL01000007">
    <property type="protein sequence ID" value="GFY91077.1"/>
    <property type="molecule type" value="Genomic_DNA"/>
</dbReference>